<dbReference type="AlphaFoldDB" id="A0A323T806"/>
<protein>
    <submittedName>
        <fullName evidence="1">Uncharacterized protein</fullName>
    </submittedName>
</protein>
<accession>A0A323T806</accession>
<keyword evidence="2" id="KW-1185">Reference proteome</keyword>
<name>A0A323T806_9BACI</name>
<evidence type="ECO:0000313" key="2">
    <source>
        <dbReference type="Proteomes" id="UP000248214"/>
    </source>
</evidence>
<dbReference type="EMBL" id="PDOD01000005">
    <property type="protein sequence ID" value="PYZ91978.1"/>
    <property type="molecule type" value="Genomic_DNA"/>
</dbReference>
<dbReference type="Proteomes" id="UP000248214">
    <property type="component" value="Unassembled WGS sequence"/>
</dbReference>
<sequence length="60" mass="7209">MKDYHCCATCIHFAHIKKNNKTDYFCARLGFETKPAYKFNCWEPKEHIKRLISKEHPSSY</sequence>
<reference evidence="1 2" key="1">
    <citation type="submission" date="2017-10" db="EMBL/GenBank/DDBJ databases">
        <title>Bacillus sp. nov., a halophilic bacterium isolated from a Keqin Lake.</title>
        <authorList>
            <person name="Wang H."/>
        </authorList>
    </citation>
    <scope>NUCLEOTIDE SEQUENCE [LARGE SCALE GENOMIC DNA]</scope>
    <source>
        <strain evidence="1 2">KQ-12</strain>
    </source>
</reference>
<evidence type="ECO:0000313" key="1">
    <source>
        <dbReference type="EMBL" id="PYZ91978.1"/>
    </source>
</evidence>
<comment type="caution">
    <text evidence="1">The sequence shown here is derived from an EMBL/GenBank/DDBJ whole genome shotgun (WGS) entry which is preliminary data.</text>
</comment>
<organism evidence="1 2">
    <name type="scientific">Salipaludibacillus keqinensis</name>
    <dbReference type="NCBI Taxonomy" id="2045207"/>
    <lineage>
        <taxon>Bacteria</taxon>
        <taxon>Bacillati</taxon>
        <taxon>Bacillota</taxon>
        <taxon>Bacilli</taxon>
        <taxon>Bacillales</taxon>
        <taxon>Bacillaceae</taxon>
    </lineage>
</organism>
<proteinExistence type="predicted"/>
<gene>
    <name evidence="1" type="ORF">CR194_17420</name>
</gene>